<gene>
    <name evidence="2" type="ORF">FQY83_04705</name>
</gene>
<dbReference type="InterPro" id="IPR050426">
    <property type="entry name" value="Glycosyltransferase_28"/>
</dbReference>
<evidence type="ECO:0000313" key="2">
    <source>
        <dbReference type="EMBL" id="TWT22334.1"/>
    </source>
</evidence>
<proteinExistence type="predicted"/>
<dbReference type="GO" id="GO:0008194">
    <property type="term" value="F:UDP-glycosyltransferase activity"/>
    <property type="evidence" value="ECO:0007669"/>
    <property type="project" value="InterPro"/>
</dbReference>
<organism evidence="2 3">
    <name type="scientific">Luteimonas marina</name>
    <dbReference type="NCBI Taxonomy" id="488485"/>
    <lineage>
        <taxon>Bacteria</taxon>
        <taxon>Pseudomonadati</taxon>
        <taxon>Pseudomonadota</taxon>
        <taxon>Gammaproteobacteria</taxon>
        <taxon>Lysobacterales</taxon>
        <taxon>Lysobacteraceae</taxon>
        <taxon>Luteimonas</taxon>
    </lineage>
</organism>
<dbReference type="PANTHER" id="PTHR48050">
    <property type="entry name" value="STEROL 3-BETA-GLUCOSYLTRANSFERASE"/>
    <property type="match status" value="1"/>
</dbReference>
<dbReference type="FunFam" id="3.40.50.2000:FF:000009">
    <property type="entry name" value="Sterol 3-beta-glucosyltransferase UGT80A2"/>
    <property type="match status" value="1"/>
</dbReference>
<reference evidence="2 3" key="1">
    <citation type="journal article" date="2008" name="Int. J. Syst. Evol. Microbiol.">
        <title>Luteimonas marina sp. nov., isolated from seawater.</title>
        <authorList>
            <person name="Baik K.S."/>
            <person name="Park S.C."/>
            <person name="Kim M.S."/>
            <person name="Kim E.M."/>
            <person name="Park C."/>
            <person name="Chun J."/>
            <person name="Seong C.N."/>
        </authorList>
    </citation>
    <scope>NUCLEOTIDE SEQUENCE [LARGE SCALE GENOMIC DNA]</scope>
    <source>
        <strain evidence="2 3">FR1330</strain>
    </source>
</reference>
<keyword evidence="2" id="KW-0808">Transferase</keyword>
<dbReference type="Gene3D" id="3.40.50.2000">
    <property type="entry name" value="Glycogen Phosphorylase B"/>
    <property type="match status" value="2"/>
</dbReference>
<dbReference type="Pfam" id="PF06722">
    <property type="entry name" value="EryCIII-like_C"/>
    <property type="match status" value="1"/>
</dbReference>
<dbReference type="InterPro" id="IPR002213">
    <property type="entry name" value="UDP_glucos_trans"/>
</dbReference>
<dbReference type="OrthoDB" id="9805366at2"/>
<dbReference type="EMBL" id="VOHK01000002">
    <property type="protein sequence ID" value="TWT22334.1"/>
    <property type="molecule type" value="Genomic_DNA"/>
</dbReference>
<dbReference type="RefSeq" id="WP_146385577.1">
    <property type="nucleotide sequence ID" value="NZ_VOHK01000002.1"/>
</dbReference>
<comment type="caution">
    <text evidence="2">The sequence shown here is derived from an EMBL/GenBank/DDBJ whole genome shotgun (WGS) entry which is preliminary data.</text>
</comment>
<name>A0A5C5U842_9GAMM</name>
<protein>
    <submittedName>
        <fullName evidence="2">Glycosyltransferase family 1 protein</fullName>
    </submittedName>
</protein>
<keyword evidence="3" id="KW-1185">Reference proteome</keyword>
<dbReference type="GO" id="GO:0017000">
    <property type="term" value="P:antibiotic biosynthetic process"/>
    <property type="evidence" value="ECO:0007669"/>
    <property type="project" value="UniProtKB-ARBA"/>
</dbReference>
<dbReference type="InterPro" id="IPR010610">
    <property type="entry name" value="EryCIII-like_C"/>
</dbReference>
<sequence length="401" mass="42243">MRLLLLTYGTEGDTRPLAALGHALMQAGHEVELLADVSTLGVARALGVPCAALAGDIRAALAADGAMRDITRNLGRLANRHTGDWLRQALDRGRGCDAVIVSGLAAFVGLSAGEALGVPVIGAMLIPITPTREFAAPFLPLTPPRAFNHGSHRLFNQLTWQLLRKATNRARAAAGLPPRKALWTEHPMLYGISPALVPQPADWPGNAHVCGQWIPPLAQAWTPDAGLLAFFDAGEPPVYVGFGSMAGFDSTRLLDAVVGAVDGRRALFSAGWSGIDTARLPGNFHLVGNVPHDWLLPRTAMAIHHGGSGTTHSTCRAGVPAIVVPFAGDQFFWGARLRAAGIMRHALRGGSITAAKLGEAIAFAETAEARENAARIGERMRHEDGLAAGVALVERYAASGR</sequence>
<dbReference type="GO" id="GO:0016758">
    <property type="term" value="F:hexosyltransferase activity"/>
    <property type="evidence" value="ECO:0007669"/>
    <property type="project" value="UniProtKB-ARBA"/>
</dbReference>
<dbReference type="PANTHER" id="PTHR48050:SF13">
    <property type="entry name" value="STEROL 3-BETA-GLUCOSYLTRANSFERASE UGT80A2"/>
    <property type="match status" value="1"/>
</dbReference>
<dbReference type="SUPFAM" id="SSF53756">
    <property type="entry name" value="UDP-Glycosyltransferase/glycogen phosphorylase"/>
    <property type="match status" value="1"/>
</dbReference>
<dbReference type="AlphaFoldDB" id="A0A5C5U842"/>
<evidence type="ECO:0000259" key="1">
    <source>
        <dbReference type="Pfam" id="PF06722"/>
    </source>
</evidence>
<dbReference type="CDD" id="cd03784">
    <property type="entry name" value="GT1_Gtf-like"/>
    <property type="match status" value="1"/>
</dbReference>
<feature type="domain" description="Erythromycin biosynthesis protein CIII-like C-terminal" evidence="1">
    <location>
        <begin position="259"/>
        <end position="380"/>
    </location>
</feature>
<dbReference type="Proteomes" id="UP000319980">
    <property type="component" value="Unassembled WGS sequence"/>
</dbReference>
<accession>A0A5C5U842</accession>
<evidence type="ECO:0000313" key="3">
    <source>
        <dbReference type="Proteomes" id="UP000319980"/>
    </source>
</evidence>